<reference evidence="1 2" key="1">
    <citation type="submission" date="2019-10" db="EMBL/GenBank/DDBJ databases">
        <title>Dictyobacter vulcani sp. nov., within the class Ktedonobacteria, isolated from soil of volcanic Mt. Zao.</title>
        <authorList>
            <person name="Zheng Y."/>
            <person name="Wang C.M."/>
            <person name="Sakai Y."/>
            <person name="Abe K."/>
            <person name="Yokota A."/>
            <person name="Yabe S."/>
        </authorList>
    </citation>
    <scope>NUCLEOTIDE SEQUENCE [LARGE SCALE GENOMIC DNA]</scope>
    <source>
        <strain evidence="1 2">W12</strain>
    </source>
</reference>
<evidence type="ECO:0008006" key="3">
    <source>
        <dbReference type="Google" id="ProtNLM"/>
    </source>
</evidence>
<organism evidence="1 2">
    <name type="scientific">Dictyobacter vulcani</name>
    <dbReference type="NCBI Taxonomy" id="2607529"/>
    <lineage>
        <taxon>Bacteria</taxon>
        <taxon>Bacillati</taxon>
        <taxon>Chloroflexota</taxon>
        <taxon>Ktedonobacteria</taxon>
        <taxon>Ktedonobacterales</taxon>
        <taxon>Dictyobacteraceae</taxon>
        <taxon>Dictyobacter</taxon>
    </lineage>
</organism>
<evidence type="ECO:0000313" key="1">
    <source>
        <dbReference type="EMBL" id="GER89706.1"/>
    </source>
</evidence>
<dbReference type="AlphaFoldDB" id="A0A5J4KWX5"/>
<sequence length="213" mass="23900">MIQNNARLAKDDVSAALKHTENARGPLKGSVYLLAAEVYSIYAESDEKLKTQCRKWQDKALNFLYKGKVEPDGSFLLFDLYAVHHERAKTQTRFALFHTNDDELVSQIRDMGHKKAHASSIKDAQSALTTARSQFGFGTPKKELNIAVTEARLHLIEGEFEESSRTAKHALQCAKAAHSQRGVSEIRRIYSMLHKVAPHNPHVCNLGVELGIY</sequence>
<accession>A0A5J4KWX5</accession>
<keyword evidence="2" id="KW-1185">Reference proteome</keyword>
<dbReference type="RefSeq" id="WP_151757562.1">
    <property type="nucleotide sequence ID" value="NZ_BKZW01000002.1"/>
</dbReference>
<evidence type="ECO:0000313" key="2">
    <source>
        <dbReference type="Proteomes" id="UP000326912"/>
    </source>
</evidence>
<gene>
    <name evidence="1" type="ORF">KDW_38680</name>
</gene>
<dbReference type="Proteomes" id="UP000326912">
    <property type="component" value="Unassembled WGS sequence"/>
</dbReference>
<comment type="caution">
    <text evidence="1">The sequence shown here is derived from an EMBL/GenBank/DDBJ whole genome shotgun (WGS) entry which is preliminary data.</text>
</comment>
<name>A0A5J4KWX5_9CHLR</name>
<protein>
    <recommendedName>
        <fullName evidence="3">MalT-like TPR region domain-containing protein</fullName>
    </recommendedName>
</protein>
<dbReference type="EMBL" id="BKZW01000002">
    <property type="protein sequence ID" value="GER89706.1"/>
    <property type="molecule type" value="Genomic_DNA"/>
</dbReference>
<proteinExistence type="predicted"/>